<gene>
    <name evidence="4" type="ORF">MSPICULIGERA_LOCUS10431</name>
</gene>
<evidence type="ECO:0000256" key="2">
    <source>
        <dbReference type="SAM" id="Phobius"/>
    </source>
</evidence>
<evidence type="ECO:0000256" key="1">
    <source>
        <dbReference type="SAM" id="MobiDB-lite"/>
    </source>
</evidence>
<keyword evidence="2" id="KW-1133">Transmembrane helix</keyword>
<dbReference type="Pfam" id="PF15378">
    <property type="entry name" value="DUF4605"/>
    <property type="match status" value="1"/>
</dbReference>
<evidence type="ECO:0000259" key="3">
    <source>
        <dbReference type="Pfam" id="PF15378"/>
    </source>
</evidence>
<feature type="non-terminal residue" evidence="4">
    <location>
        <position position="1"/>
    </location>
</feature>
<dbReference type="AlphaFoldDB" id="A0AA36FYQ7"/>
<evidence type="ECO:0000313" key="4">
    <source>
        <dbReference type="EMBL" id="CAJ0572037.1"/>
    </source>
</evidence>
<feature type="compositionally biased region" description="Polar residues" evidence="1">
    <location>
        <begin position="95"/>
        <end position="105"/>
    </location>
</feature>
<accession>A0AA36FYQ7</accession>
<organism evidence="4 5">
    <name type="scientific">Mesorhabditis spiculigera</name>
    <dbReference type="NCBI Taxonomy" id="96644"/>
    <lineage>
        <taxon>Eukaryota</taxon>
        <taxon>Metazoa</taxon>
        <taxon>Ecdysozoa</taxon>
        <taxon>Nematoda</taxon>
        <taxon>Chromadorea</taxon>
        <taxon>Rhabditida</taxon>
        <taxon>Rhabditina</taxon>
        <taxon>Rhabditomorpha</taxon>
        <taxon>Rhabditoidea</taxon>
        <taxon>Rhabditidae</taxon>
        <taxon>Mesorhabditinae</taxon>
        <taxon>Mesorhabditis</taxon>
    </lineage>
</organism>
<keyword evidence="2" id="KW-0812">Transmembrane</keyword>
<evidence type="ECO:0000313" key="5">
    <source>
        <dbReference type="Proteomes" id="UP001177023"/>
    </source>
</evidence>
<dbReference type="Proteomes" id="UP001177023">
    <property type="component" value="Unassembled WGS sequence"/>
</dbReference>
<keyword evidence="2" id="KW-0472">Membrane</keyword>
<feature type="compositionally biased region" description="Polar residues" evidence="1">
    <location>
        <begin position="16"/>
        <end position="26"/>
    </location>
</feature>
<feature type="domain" description="DUF4605" evidence="3">
    <location>
        <begin position="39"/>
        <end position="90"/>
    </location>
</feature>
<protein>
    <recommendedName>
        <fullName evidence="3">DUF4605 domain-containing protein</fullName>
    </recommendedName>
</protein>
<feature type="region of interest" description="Disordered" evidence="1">
    <location>
        <begin position="95"/>
        <end position="137"/>
    </location>
</feature>
<reference evidence="4" key="1">
    <citation type="submission" date="2023-06" db="EMBL/GenBank/DDBJ databases">
        <authorList>
            <person name="Delattre M."/>
        </authorList>
    </citation>
    <scope>NUCLEOTIDE SEQUENCE</scope>
    <source>
        <strain evidence="4">AF72</strain>
    </source>
</reference>
<keyword evidence="5" id="KW-1185">Reference proteome</keyword>
<sequence length="137" mass="14749">MVRVLRNGADDGGRQPASNLRLPQQQAQANPLTSVWNAGNQRLNEFGLQNFSVGGFEFQPMHLVAAVIAFFLIGPMGALLVIGMTVFQQYSSRESPQNPVATNLFQGREAGPSAPRLSEPKPKKTNVFGGAGQRLGN</sequence>
<feature type="transmembrane region" description="Helical" evidence="2">
    <location>
        <begin position="63"/>
        <end position="87"/>
    </location>
</feature>
<comment type="caution">
    <text evidence="4">The sequence shown here is derived from an EMBL/GenBank/DDBJ whole genome shotgun (WGS) entry which is preliminary data.</text>
</comment>
<feature type="region of interest" description="Disordered" evidence="1">
    <location>
        <begin position="1"/>
        <end position="26"/>
    </location>
</feature>
<dbReference type="InterPro" id="IPR027953">
    <property type="entry name" value="DUF4605"/>
</dbReference>
<dbReference type="EMBL" id="CATQJA010002589">
    <property type="protein sequence ID" value="CAJ0572037.1"/>
    <property type="molecule type" value="Genomic_DNA"/>
</dbReference>
<name>A0AA36FYQ7_9BILA</name>
<proteinExistence type="predicted"/>